<sequence length="176" mass="18866">MNFAKAHEHMLGKLGLGLLPRDGRSAVAETAWTVLGVTAFIAMLDLWLFRGRLAPGYVAFFTSPLGGRTPVLCVWSLGEEVIYRLGCMTALVAAIRLLRGPTGPAAYGLAAVAAQMIGVWPQLVQDPLYGSLRYLAVGVVWGLLYWRQGWFAAAAGHGLSHLLIDPVLLIGLSHTG</sequence>
<feature type="transmembrane region" description="Helical" evidence="1">
    <location>
        <begin position="129"/>
        <end position="146"/>
    </location>
</feature>
<reference evidence="2 3" key="1">
    <citation type="submission" date="2023-02" db="EMBL/GenBank/DDBJ databases">
        <title>Genome sequence of Novosphingobium humi KACC 19094.</title>
        <authorList>
            <person name="Kim S."/>
            <person name="Heo J."/>
            <person name="Kwon S.-W."/>
        </authorList>
    </citation>
    <scope>NUCLEOTIDE SEQUENCE [LARGE SCALE GENOMIC DNA]</scope>
    <source>
        <strain evidence="2 3">KACC 19094</strain>
        <plasmid evidence="2 3">unnamed1</plasmid>
    </source>
</reference>
<keyword evidence="1" id="KW-0812">Transmembrane</keyword>
<feature type="transmembrane region" description="Helical" evidence="1">
    <location>
        <begin position="30"/>
        <end position="49"/>
    </location>
</feature>
<accession>A0ABY7U336</accession>
<organism evidence="2 3">
    <name type="scientific">Novosphingobium humi</name>
    <dbReference type="NCBI Taxonomy" id="2282397"/>
    <lineage>
        <taxon>Bacteria</taxon>
        <taxon>Pseudomonadati</taxon>
        <taxon>Pseudomonadota</taxon>
        <taxon>Alphaproteobacteria</taxon>
        <taxon>Sphingomonadales</taxon>
        <taxon>Sphingomonadaceae</taxon>
        <taxon>Novosphingobium</taxon>
    </lineage>
</organism>
<protein>
    <recommendedName>
        <fullName evidence="4">CAAX protease self-immunity</fullName>
    </recommendedName>
</protein>
<dbReference type="RefSeq" id="WP_273620180.1">
    <property type="nucleotide sequence ID" value="NZ_CP117418.1"/>
</dbReference>
<evidence type="ECO:0000313" key="2">
    <source>
        <dbReference type="EMBL" id="WCT79908.1"/>
    </source>
</evidence>
<gene>
    <name evidence="2" type="ORF">PQ457_17755</name>
</gene>
<keyword evidence="1" id="KW-0472">Membrane</keyword>
<keyword evidence="1" id="KW-1133">Transmembrane helix</keyword>
<name>A0ABY7U336_9SPHN</name>
<feature type="transmembrane region" description="Helical" evidence="1">
    <location>
        <begin position="105"/>
        <end position="123"/>
    </location>
</feature>
<evidence type="ECO:0000313" key="3">
    <source>
        <dbReference type="Proteomes" id="UP001218231"/>
    </source>
</evidence>
<evidence type="ECO:0000256" key="1">
    <source>
        <dbReference type="SAM" id="Phobius"/>
    </source>
</evidence>
<keyword evidence="2" id="KW-0614">Plasmid</keyword>
<proteinExistence type="predicted"/>
<dbReference type="Proteomes" id="UP001218231">
    <property type="component" value="Plasmid unnamed1"/>
</dbReference>
<dbReference type="EMBL" id="CP117418">
    <property type="protein sequence ID" value="WCT79908.1"/>
    <property type="molecule type" value="Genomic_DNA"/>
</dbReference>
<geneLocation type="plasmid" evidence="2 3">
    <name>unnamed1</name>
</geneLocation>
<keyword evidence="3" id="KW-1185">Reference proteome</keyword>
<evidence type="ECO:0008006" key="4">
    <source>
        <dbReference type="Google" id="ProtNLM"/>
    </source>
</evidence>